<name>A0A1X0QP65_RHIZD</name>
<reference evidence="6" key="1">
    <citation type="journal article" date="2016" name="Proc. Natl. Acad. Sci. U.S.A.">
        <title>Lipid metabolic changes in an early divergent fungus govern the establishment of a mutualistic symbiosis with endobacteria.</title>
        <authorList>
            <person name="Lastovetsky O.A."/>
            <person name="Gaspar M.L."/>
            <person name="Mondo S.J."/>
            <person name="LaButti K.M."/>
            <person name="Sandor L."/>
            <person name="Grigoriev I.V."/>
            <person name="Henry S.A."/>
            <person name="Pawlowska T.E."/>
        </authorList>
    </citation>
    <scope>NUCLEOTIDE SEQUENCE [LARGE SCALE GENOMIC DNA]</scope>
    <source>
        <strain evidence="6">ATCC 52814</strain>
    </source>
</reference>
<evidence type="ECO:0000256" key="4">
    <source>
        <dbReference type="PIRSR" id="PIRSR602401-1"/>
    </source>
</evidence>
<dbReference type="GO" id="GO:0020037">
    <property type="term" value="F:heme binding"/>
    <property type="evidence" value="ECO:0007669"/>
    <property type="project" value="InterPro"/>
</dbReference>
<dbReference type="AlphaFoldDB" id="A0A1X0QP65"/>
<protein>
    <submittedName>
        <fullName evidence="6">Cytochrome P450</fullName>
    </submittedName>
</protein>
<evidence type="ECO:0000256" key="1">
    <source>
        <dbReference type="ARBA" id="ARBA00022723"/>
    </source>
</evidence>
<dbReference type="GO" id="GO:0016705">
    <property type="term" value="F:oxidoreductase activity, acting on paired donors, with incorporation or reduction of molecular oxygen"/>
    <property type="evidence" value="ECO:0007669"/>
    <property type="project" value="InterPro"/>
</dbReference>
<organism evidence="6">
    <name type="scientific">Rhizopus microsporus var. microsporus</name>
    <dbReference type="NCBI Taxonomy" id="86635"/>
    <lineage>
        <taxon>Eukaryota</taxon>
        <taxon>Fungi</taxon>
        <taxon>Fungi incertae sedis</taxon>
        <taxon>Mucoromycota</taxon>
        <taxon>Mucoromycotina</taxon>
        <taxon>Mucoromycetes</taxon>
        <taxon>Mucorales</taxon>
        <taxon>Mucorineae</taxon>
        <taxon>Rhizopodaceae</taxon>
        <taxon>Rhizopus</taxon>
    </lineage>
</organism>
<dbReference type="InterPro" id="IPR001128">
    <property type="entry name" value="Cyt_P450"/>
</dbReference>
<dbReference type="Proteomes" id="UP000242414">
    <property type="component" value="Unassembled WGS sequence"/>
</dbReference>
<dbReference type="PANTHER" id="PTHR46300:SF6">
    <property type="entry name" value="CYTOCHROME P450 2C30"/>
    <property type="match status" value="1"/>
</dbReference>
<dbReference type="InterPro" id="IPR017972">
    <property type="entry name" value="Cyt_P450_CS"/>
</dbReference>
<comment type="cofactor">
    <cofactor evidence="4">
        <name>heme</name>
        <dbReference type="ChEBI" id="CHEBI:30413"/>
    </cofactor>
</comment>
<dbReference type="InterPro" id="IPR036396">
    <property type="entry name" value="Cyt_P450_sf"/>
</dbReference>
<keyword evidence="4 5" id="KW-0349">Heme</keyword>
<keyword evidence="3 4" id="KW-0408">Iron</keyword>
<dbReference type="PROSITE" id="PS00086">
    <property type="entry name" value="CYTOCHROME_P450"/>
    <property type="match status" value="1"/>
</dbReference>
<proteinExistence type="inferred from homology"/>
<evidence type="ECO:0000313" key="6">
    <source>
        <dbReference type="EMBL" id="ORE01534.1"/>
    </source>
</evidence>
<dbReference type="GO" id="GO:0004497">
    <property type="term" value="F:monooxygenase activity"/>
    <property type="evidence" value="ECO:0007669"/>
    <property type="project" value="UniProtKB-KW"/>
</dbReference>
<dbReference type="InterPro" id="IPR002401">
    <property type="entry name" value="Cyt_P450_E_grp-I"/>
</dbReference>
<keyword evidence="1 4" id="KW-0479">Metal-binding</keyword>
<gene>
    <name evidence="6" type="ORF">BCV72DRAFT_71985</name>
</gene>
<dbReference type="CDD" id="cd00302">
    <property type="entry name" value="cytochrome_P450"/>
    <property type="match status" value="1"/>
</dbReference>
<dbReference type="EMBL" id="KV922123">
    <property type="protein sequence ID" value="ORE01534.1"/>
    <property type="molecule type" value="Genomic_DNA"/>
</dbReference>
<comment type="similarity">
    <text evidence="5">Belongs to the cytochrome P450 family.</text>
</comment>
<evidence type="ECO:0000256" key="5">
    <source>
        <dbReference type="RuleBase" id="RU000461"/>
    </source>
</evidence>
<dbReference type="OrthoDB" id="1470350at2759"/>
<dbReference type="PANTHER" id="PTHR46300">
    <property type="entry name" value="P450, PUTATIVE (EUROFUNG)-RELATED-RELATED"/>
    <property type="match status" value="1"/>
</dbReference>
<dbReference type="Gene3D" id="1.10.630.10">
    <property type="entry name" value="Cytochrome P450"/>
    <property type="match status" value="1"/>
</dbReference>
<keyword evidence="2 5" id="KW-0560">Oxidoreductase</keyword>
<dbReference type="PRINTS" id="PR00463">
    <property type="entry name" value="EP450I"/>
</dbReference>
<dbReference type="InterPro" id="IPR050364">
    <property type="entry name" value="Cytochrome_P450_fung"/>
</dbReference>
<feature type="binding site" description="axial binding residue" evidence="4">
    <location>
        <position position="469"/>
    </location>
    <ligand>
        <name>heme</name>
        <dbReference type="ChEBI" id="CHEBI:30413"/>
    </ligand>
    <ligandPart>
        <name>Fe</name>
        <dbReference type="ChEBI" id="CHEBI:18248"/>
    </ligandPart>
</feature>
<accession>A0A1X0QP65</accession>
<evidence type="ECO:0000256" key="2">
    <source>
        <dbReference type="ARBA" id="ARBA00023002"/>
    </source>
</evidence>
<dbReference type="VEuPathDB" id="FungiDB:BCV72DRAFT_71985"/>
<dbReference type="GO" id="GO:0005506">
    <property type="term" value="F:iron ion binding"/>
    <property type="evidence" value="ECO:0007669"/>
    <property type="project" value="InterPro"/>
</dbReference>
<dbReference type="SUPFAM" id="SSF48264">
    <property type="entry name" value="Cytochrome P450"/>
    <property type="match status" value="1"/>
</dbReference>
<keyword evidence="5" id="KW-0503">Monooxygenase</keyword>
<evidence type="ECO:0000256" key="3">
    <source>
        <dbReference type="ARBA" id="ARBA00023004"/>
    </source>
</evidence>
<dbReference type="Pfam" id="PF00067">
    <property type="entry name" value="p450"/>
    <property type="match status" value="1"/>
</dbReference>
<sequence>MKTITSYFISMFISYIITKVGQKLFWNNKKPDGTIKKPWPPSPKGLPYFTNAYHQFQEEAYRALTRWSNQLGELFSVEIGFKRIIVLNSPELVRKFMLEKDQYNSCRVPSDTFENTVTDRGKTVFSAPFSTYWARLRRAVHLVIGIGHYSQFEPVLKSQSETLSACIKGSLNEEKKLTGKELRRLVDLVAADLALTMVIGPEKRDPDLMLDLVERCRKLEALQTSKYNRIGQFFPVFNALYDLFKLITMDNSVTKTRNDLLQVFIPWFDTIYAQREAVEQAKKEKNEPFSRVPTIGKSLLNIDPSKNDPEPVQLTKEEIFINISHITVHAQTYLASTLFTVIQRLATESEWQEKILEASGEEQIGVAKAFVYESLRLDAPNKLLAYAPRTDYEFEASDGYTYRIDTDAQLVVNVDAIHHNSRYYPNSEKFDPQRFLKSEKKMVSLLQEDQTGKKIANDHMAFGAGRRACLGRKISEEFLVTALVHLTQTYKLEGGNVDNKAEIGTNLWSWTGRTETEGASIKFVKRQ</sequence>